<keyword evidence="2" id="KW-1185">Reference proteome</keyword>
<dbReference type="EMBL" id="DF968218">
    <property type="protein sequence ID" value="GAP46621.1"/>
    <property type="molecule type" value="Genomic_DNA"/>
</dbReference>
<evidence type="ECO:0000313" key="1">
    <source>
        <dbReference type="EMBL" id="GAP46621.1"/>
    </source>
</evidence>
<evidence type="ECO:0000313" key="2">
    <source>
        <dbReference type="Proteomes" id="UP000053859"/>
    </source>
</evidence>
<dbReference type="AlphaFoldDB" id="A0A0K8PFF3"/>
<reference evidence="1" key="1">
    <citation type="journal article" date="2015" name="Genome Announc.">
        <title>Draft Genome Sequence of Thiostrepton-Producing Streptomyces azureus ATCC 14921.</title>
        <authorList>
            <person name="Sakihara K."/>
            <person name="Maeda J."/>
            <person name="Tashiro K."/>
            <person name="Fujino Y."/>
            <person name="Kuhara S."/>
            <person name="Ohshima T."/>
            <person name="Ogata S."/>
            <person name="Doi K."/>
        </authorList>
    </citation>
    <scope>NUCLEOTIDE SEQUENCE [LARGE SCALE GENOMIC DNA]</scope>
    <source>
        <strain evidence="1">ATCC14921</strain>
    </source>
</reference>
<dbReference type="PATRIC" id="fig|146537.3.peg.1432"/>
<gene>
    <name evidence="1" type="ORF">SAZU_1358</name>
</gene>
<protein>
    <submittedName>
        <fullName evidence="1">Putative GntR family transcriptional regulator</fullName>
    </submittedName>
</protein>
<proteinExistence type="predicted"/>
<sequence>MPGAAGQAAICGHPWLSVRLSRRLPRDNMSVTLPRGRVTDMLSLGASRAMRCQRPRGTMTAVPGVRPATSS</sequence>
<organism evidence="1 2">
    <name type="scientific">Streptomyces azureus</name>
    <dbReference type="NCBI Taxonomy" id="146537"/>
    <lineage>
        <taxon>Bacteria</taxon>
        <taxon>Bacillati</taxon>
        <taxon>Actinomycetota</taxon>
        <taxon>Actinomycetes</taxon>
        <taxon>Kitasatosporales</taxon>
        <taxon>Streptomycetaceae</taxon>
        <taxon>Streptomyces</taxon>
    </lineage>
</organism>
<name>A0A0K8PFF3_STRAJ</name>
<dbReference type="Proteomes" id="UP000053859">
    <property type="component" value="Unassembled WGS sequence"/>
</dbReference>
<accession>A0A0K8PFF3</accession>